<dbReference type="EMBL" id="FNAS01000003">
    <property type="protein sequence ID" value="SDE12929.1"/>
    <property type="molecule type" value="Genomic_DNA"/>
</dbReference>
<dbReference type="InterPro" id="IPR017475">
    <property type="entry name" value="EPS_sugar_tfrase"/>
</dbReference>
<feature type="transmembrane region" description="Helical" evidence="7">
    <location>
        <begin position="21"/>
        <end position="38"/>
    </location>
</feature>
<proteinExistence type="inferred from homology"/>
<feature type="transmembrane region" description="Helical" evidence="7">
    <location>
        <begin position="88"/>
        <end position="107"/>
    </location>
</feature>
<dbReference type="Proteomes" id="UP000198517">
    <property type="component" value="Unassembled WGS sequence"/>
</dbReference>
<keyword evidence="4 7" id="KW-0812">Transmembrane</keyword>
<organism evidence="9 10">
    <name type="scientific">Riemerella columbipharyngis</name>
    <dbReference type="NCBI Taxonomy" id="1071918"/>
    <lineage>
        <taxon>Bacteria</taxon>
        <taxon>Pseudomonadati</taxon>
        <taxon>Bacteroidota</taxon>
        <taxon>Flavobacteriia</taxon>
        <taxon>Flavobacteriales</taxon>
        <taxon>Weeksellaceae</taxon>
        <taxon>Riemerella</taxon>
    </lineage>
</organism>
<sequence length="425" mass="50298">MFILSFLYFIQNSKTATVEKGQVLFLISSAVLWLLLNGYTKLYTVPRTLSYTRHLENIIVHSSLFLFGIYILDKLSINLDFRINTFRLIIYFLIMIVVLKTITYSLLKYYRLLGKNYRNIMFLYEDESSELLKETLLQRKDYGYKIFSYSGRAEDIFALVEFWKAKGIDTMFIPSHKDMDNRLSIEVFEKAEENRVTINLIPEILRQDFFKYNISYYENFPVLVPVNYPLDIYSNKFIKRVLDILFSLFFLIFIGLWLFPVIAVLIKIFAKTPVLFTQKRYGYEGKIFECYKFCTMRNDNSLLPEERVTNLGKFLRKTSLDELPQFVNVLRGDMSIVGPRPHMLSVDDFYSRQIRRYKIRNMVRPGLTGLAQVRGLRGDFGDMNIRMKQRLLADIFYVKNWSLGMDFIIVLKTVFLFLKGDENAR</sequence>
<keyword evidence="5 7" id="KW-1133">Transmembrane helix</keyword>
<evidence type="ECO:0000259" key="8">
    <source>
        <dbReference type="Pfam" id="PF02397"/>
    </source>
</evidence>
<evidence type="ECO:0000256" key="5">
    <source>
        <dbReference type="ARBA" id="ARBA00022989"/>
    </source>
</evidence>
<evidence type="ECO:0000256" key="4">
    <source>
        <dbReference type="ARBA" id="ARBA00022692"/>
    </source>
</evidence>
<evidence type="ECO:0000256" key="6">
    <source>
        <dbReference type="ARBA" id="ARBA00023136"/>
    </source>
</evidence>
<evidence type="ECO:0000256" key="2">
    <source>
        <dbReference type="ARBA" id="ARBA00006464"/>
    </source>
</evidence>
<evidence type="ECO:0000256" key="3">
    <source>
        <dbReference type="ARBA" id="ARBA00022679"/>
    </source>
</evidence>
<gene>
    <name evidence="9" type="ORF">SAMN05421544_103136</name>
</gene>
<keyword evidence="10" id="KW-1185">Reference proteome</keyword>
<dbReference type="PANTHER" id="PTHR30576:SF0">
    <property type="entry name" value="UNDECAPRENYL-PHOSPHATE N-ACETYLGALACTOSAMINYL 1-PHOSPHATE TRANSFERASE-RELATED"/>
    <property type="match status" value="1"/>
</dbReference>
<dbReference type="AlphaFoldDB" id="A0A1G7ADR2"/>
<dbReference type="GO" id="GO:0016780">
    <property type="term" value="F:phosphotransferase activity, for other substituted phosphate groups"/>
    <property type="evidence" value="ECO:0007669"/>
    <property type="project" value="TreeGrafter"/>
</dbReference>
<evidence type="ECO:0000256" key="1">
    <source>
        <dbReference type="ARBA" id="ARBA00004141"/>
    </source>
</evidence>
<dbReference type="STRING" id="1071918.SAMN05421544_103136"/>
<dbReference type="InterPro" id="IPR003362">
    <property type="entry name" value="Bact_transf"/>
</dbReference>
<feature type="domain" description="Bacterial sugar transferase" evidence="8">
    <location>
        <begin position="239"/>
        <end position="418"/>
    </location>
</feature>
<dbReference type="GO" id="GO:0016020">
    <property type="term" value="C:membrane"/>
    <property type="evidence" value="ECO:0007669"/>
    <property type="project" value="UniProtKB-SubCell"/>
</dbReference>
<comment type="similarity">
    <text evidence="2">Belongs to the bacterial sugar transferase family.</text>
</comment>
<feature type="transmembrane region" description="Helical" evidence="7">
    <location>
        <begin position="244"/>
        <end position="270"/>
    </location>
</feature>
<accession>A0A1G7ADR2</accession>
<dbReference type="Pfam" id="PF02397">
    <property type="entry name" value="Bac_transf"/>
    <property type="match status" value="1"/>
</dbReference>
<keyword evidence="6 7" id="KW-0472">Membrane</keyword>
<name>A0A1G7ADR2_9FLAO</name>
<reference evidence="9 10" key="1">
    <citation type="submission" date="2016-10" db="EMBL/GenBank/DDBJ databases">
        <authorList>
            <person name="de Groot N.N."/>
        </authorList>
    </citation>
    <scope>NUCLEOTIDE SEQUENCE [LARGE SCALE GENOMIC DNA]</scope>
    <source>
        <strain evidence="9 10">DSM 24015</strain>
    </source>
</reference>
<protein>
    <submittedName>
        <fullName evidence="9">Putative colanic acid biosysnthesis UDP-glucose lipid carrier transferase</fullName>
    </submittedName>
</protein>
<feature type="transmembrane region" description="Helical" evidence="7">
    <location>
        <begin position="58"/>
        <end position="76"/>
    </location>
</feature>
<dbReference type="NCBIfam" id="TIGR03025">
    <property type="entry name" value="EPS_sugtrans"/>
    <property type="match status" value="1"/>
</dbReference>
<evidence type="ECO:0000313" key="9">
    <source>
        <dbReference type="EMBL" id="SDE12929.1"/>
    </source>
</evidence>
<dbReference type="PANTHER" id="PTHR30576">
    <property type="entry name" value="COLANIC BIOSYNTHESIS UDP-GLUCOSE LIPID CARRIER TRANSFERASE"/>
    <property type="match status" value="1"/>
</dbReference>
<comment type="subcellular location">
    <subcellularLocation>
        <location evidence="1">Membrane</location>
        <topology evidence="1">Multi-pass membrane protein</topology>
    </subcellularLocation>
</comment>
<evidence type="ECO:0000256" key="7">
    <source>
        <dbReference type="SAM" id="Phobius"/>
    </source>
</evidence>
<evidence type="ECO:0000313" key="10">
    <source>
        <dbReference type="Proteomes" id="UP000198517"/>
    </source>
</evidence>
<keyword evidence="3 9" id="KW-0808">Transferase</keyword>